<dbReference type="Pfam" id="PF13966">
    <property type="entry name" value="zf-RVT"/>
    <property type="match status" value="1"/>
</dbReference>
<dbReference type="Proteomes" id="UP000823388">
    <property type="component" value="Chromosome 5K"/>
</dbReference>
<gene>
    <name evidence="2" type="ORF">PVAP13_5KG400407</name>
</gene>
<organism evidence="2 3">
    <name type="scientific">Panicum virgatum</name>
    <name type="common">Blackwell switchgrass</name>
    <dbReference type="NCBI Taxonomy" id="38727"/>
    <lineage>
        <taxon>Eukaryota</taxon>
        <taxon>Viridiplantae</taxon>
        <taxon>Streptophyta</taxon>
        <taxon>Embryophyta</taxon>
        <taxon>Tracheophyta</taxon>
        <taxon>Spermatophyta</taxon>
        <taxon>Magnoliopsida</taxon>
        <taxon>Liliopsida</taxon>
        <taxon>Poales</taxon>
        <taxon>Poaceae</taxon>
        <taxon>PACMAD clade</taxon>
        <taxon>Panicoideae</taxon>
        <taxon>Panicodae</taxon>
        <taxon>Paniceae</taxon>
        <taxon>Panicinae</taxon>
        <taxon>Panicum</taxon>
        <taxon>Panicum sect. Hiantes</taxon>
    </lineage>
</organism>
<dbReference type="EMBL" id="CM029045">
    <property type="protein sequence ID" value="KAG2598731.1"/>
    <property type="molecule type" value="Genomic_DNA"/>
</dbReference>
<reference evidence="2 3" key="1">
    <citation type="submission" date="2020-05" db="EMBL/GenBank/DDBJ databases">
        <title>WGS assembly of Panicum virgatum.</title>
        <authorList>
            <person name="Lovell J.T."/>
            <person name="Jenkins J."/>
            <person name="Shu S."/>
            <person name="Juenger T.E."/>
            <person name="Schmutz J."/>
        </authorList>
    </citation>
    <scope>NUCLEOTIDE SEQUENCE [LARGE SCALE GENOMIC DNA]</scope>
    <source>
        <strain evidence="3">cv. AP13</strain>
    </source>
</reference>
<accession>A0A8T0SJK6</accession>
<evidence type="ECO:0000259" key="1">
    <source>
        <dbReference type="Pfam" id="PF13966"/>
    </source>
</evidence>
<name>A0A8T0SJK6_PANVG</name>
<comment type="caution">
    <text evidence="2">The sequence shown here is derived from an EMBL/GenBank/DDBJ whole genome shotgun (WGS) entry which is preliminary data.</text>
</comment>
<evidence type="ECO:0000313" key="2">
    <source>
        <dbReference type="EMBL" id="KAG2598731.1"/>
    </source>
</evidence>
<keyword evidence="3" id="KW-1185">Reference proteome</keyword>
<dbReference type="AlphaFoldDB" id="A0A8T0SJK6"/>
<feature type="domain" description="Reverse transcriptase zinc-binding" evidence="1">
    <location>
        <begin position="9"/>
        <end position="42"/>
    </location>
</feature>
<dbReference type="InterPro" id="IPR026960">
    <property type="entry name" value="RVT-Znf"/>
</dbReference>
<protein>
    <recommendedName>
        <fullName evidence="1">Reverse transcriptase zinc-binding domain-containing protein</fullName>
    </recommendedName>
</protein>
<evidence type="ECO:0000313" key="3">
    <source>
        <dbReference type="Proteomes" id="UP000823388"/>
    </source>
</evidence>
<sequence>MMGNRPVGKKRLQHPAACPLCDQAQETIDHLLVSCVFAHQVWFYILQRFGLQELAPNLEGGNFDEWWVNASGRVFGQVLNGSNSIIILGAWNLWNHRNRCAFDGASPSISNIISITFEDL</sequence>
<proteinExistence type="predicted"/>